<gene>
    <name evidence="2" type="ORF">DXB31_08580</name>
</gene>
<sequence>MQKYLKRKHAISGPLSITFKKVNQIVRGWIYYFKIGSIKVFLDKFGHDYATRYDVFKKN</sequence>
<dbReference type="Proteomes" id="UP000261087">
    <property type="component" value="Unassembled WGS sequence"/>
</dbReference>
<dbReference type="RefSeq" id="WP_117605141.1">
    <property type="nucleotide sequence ID" value="NZ_CATZTT010000108.1"/>
</dbReference>
<dbReference type="Pfam" id="PF08388">
    <property type="entry name" value="GIIM"/>
    <property type="match status" value="1"/>
</dbReference>
<reference evidence="2 3" key="1">
    <citation type="submission" date="2018-08" db="EMBL/GenBank/DDBJ databases">
        <title>A genome reference for cultivated species of the human gut microbiota.</title>
        <authorList>
            <person name="Zou Y."/>
            <person name="Xue W."/>
            <person name="Luo G."/>
        </authorList>
    </citation>
    <scope>NUCLEOTIDE SEQUENCE [LARGE SCALE GENOMIC DNA]</scope>
    <source>
        <strain evidence="2 3">OM02-6</strain>
    </source>
</reference>
<dbReference type="InterPro" id="IPR013597">
    <property type="entry name" value="Mat_intron_G2"/>
</dbReference>
<name>A0A3E5FQJ7_9FIRM</name>
<evidence type="ECO:0000313" key="3">
    <source>
        <dbReference type="Proteomes" id="UP000261087"/>
    </source>
</evidence>
<comment type="caution">
    <text evidence="2">The sequence shown here is derived from an EMBL/GenBank/DDBJ whole genome shotgun (WGS) entry which is preliminary data.</text>
</comment>
<feature type="domain" description="Group II intron maturase-specific" evidence="1">
    <location>
        <begin position="11"/>
        <end position="45"/>
    </location>
</feature>
<evidence type="ECO:0000313" key="2">
    <source>
        <dbReference type="EMBL" id="RGO08435.1"/>
    </source>
</evidence>
<accession>A0A3E5FQJ7</accession>
<dbReference type="EMBL" id="QSVF01000021">
    <property type="protein sequence ID" value="RGO08435.1"/>
    <property type="molecule type" value="Genomic_DNA"/>
</dbReference>
<organism evidence="2 3">
    <name type="scientific">Thomasclavelia spiroformis</name>
    <dbReference type="NCBI Taxonomy" id="29348"/>
    <lineage>
        <taxon>Bacteria</taxon>
        <taxon>Bacillati</taxon>
        <taxon>Bacillota</taxon>
        <taxon>Erysipelotrichia</taxon>
        <taxon>Erysipelotrichales</taxon>
        <taxon>Coprobacillaceae</taxon>
        <taxon>Thomasclavelia</taxon>
    </lineage>
</organism>
<evidence type="ECO:0000259" key="1">
    <source>
        <dbReference type="Pfam" id="PF08388"/>
    </source>
</evidence>
<proteinExistence type="predicted"/>
<protein>
    <recommendedName>
        <fullName evidence="1">Group II intron maturase-specific domain-containing protein</fullName>
    </recommendedName>
</protein>
<dbReference type="AlphaFoldDB" id="A0A3E5FQJ7"/>